<evidence type="ECO:0000313" key="2">
    <source>
        <dbReference type="EMBL" id="KAF8431100.1"/>
    </source>
</evidence>
<dbReference type="AlphaFoldDB" id="A0AAD4BIJ6"/>
<organism evidence="2 3">
    <name type="scientific">Boletus edulis BED1</name>
    <dbReference type="NCBI Taxonomy" id="1328754"/>
    <lineage>
        <taxon>Eukaryota</taxon>
        <taxon>Fungi</taxon>
        <taxon>Dikarya</taxon>
        <taxon>Basidiomycota</taxon>
        <taxon>Agaricomycotina</taxon>
        <taxon>Agaricomycetes</taxon>
        <taxon>Agaricomycetidae</taxon>
        <taxon>Boletales</taxon>
        <taxon>Boletineae</taxon>
        <taxon>Boletaceae</taxon>
        <taxon>Boletoideae</taxon>
        <taxon>Boletus</taxon>
    </lineage>
</organism>
<dbReference type="EMBL" id="WHUW01000053">
    <property type="protein sequence ID" value="KAF8431100.1"/>
    <property type="molecule type" value="Genomic_DNA"/>
</dbReference>
<feature type="region of interest" description="Disordered" evidence="1">
    <location>
        <begin position="19"/>
        <end position="42"/>
    </location>
</feature>
<accession>A0AAD4BIJ6</accession>
<reference evidence="2" key="1">
    <citation type="submission" date="2019-10" db="EMBL/GenBank/DDBJ databases">
        <authorList>
            <consortium name="DOE Joint Genome Institute"/>
            <person name="Kuo A."/>
            <person name="Miyauchi S."/>
            <person name="Kiss E."/>
            <person name="Drula E."/>
            <person name="Kohler A."/>
            <person name="Sanchez-Garcia M."/>
            <person name="Andreopoulos B."/>
            <person name="Barry K.W."/>
            <person name="Bonito G."/>
            <person name="Buee M."/>
            <person name="Carver A."/>
            <person name="Chen C."/>
            <person name="Cichocki N."/>
            <person name="Clum A."/>
            <person name="Culley D."/>
            <person name="Crous P.W."/>
            <person name="Fauchery L."/>
            <person name="Girlanda M."/>
            <person name="Hayes R."/>
            <person name="Keri Z."/>
            <person name="LaButti K."/>
            <person name="Lipzen A."/>
            <person name="Lombard V."/>
            <person name="Magnuson J."/>
            <person name="Maillard F."/>
            <person name="Morin E."/>
            <person name="Murat C."/>
            <person name="Nolan M."/>
            <person name="Ohm R."/>
            <person name="Pangilinan J."/>
            <person name="Pereira M."/>
            <person name="Perotto S."/>
            <person name="Peter M."/>
            <person name="Riley R."/>
            <person name="Sitrit Y."/>
            <person name="Stielow B."/>
            <person name="Szollosi G."/>
            <person name="Zifcakova L."/>
            <person name="Stursova M."/>
            <person name="Spatafora J.W."/>
            <person name="Tedersoo L."/>
            <person name="Vaario L.-M."/>
            <person name="Yamada A."/>
            <person name="Yan M."/>
            <person name="Wang P."/>
            <person name="Xu J."/>
            <person name="Bruns T."/>
            <person name="Baldrian P."/>
            <person name="Vilgalys R."/>
            <person name="Henrissat B."/>
            <person name="Grigoriev I.V."/>
            <person name="Hibbett D."/>
            <person name="Nagy L.G."/>
            <person name="Martin F.M."/>
        </authorList>
    </citation>
    <scope>NUCLEOTIDE SEQUENCE</scope>
    <source>
        <strain evidence="2">BED1</strain>
    </source>
</reference>
<name>A0AAD4BIJ6_BOLED</name>
<evidence type="ECO:0000256" key="1">
    <source>
        <dbReference type="SAM" id="MobiDB-lite"/>
    </source>
</evidence>
<proteinExistence type="predicted"/>
<reference evidence="2" key="2">
    <citation type="journal article" date="2020" name="Nat. Commun.">
        <title>Large-scale genome sequencing of mycorrhizal fungi provides insights into the early evolution of symbiotic traits.</title>
        <authorList>
            <person name="Miyauchi S."/>
            <person name="Kiss E."/>
            <person name="Kuo A."/>
            <person name="Drula E."/>
            <person name="Kohler A."/>
            <person name="Sanchez-Garcia M."/>
            <person name="Morin E."/>
            <person name="Andreopoulos B."/>
            <person name="Barry K.W."/>
            <person name="Bonito G."/>
            <person name="Buee M."/>
            <person name="Carver A."/>
            <person name="Chen C."/>
            <person name="Cichocki N."/>
            <person name="Clum A."/>
            <person name="Culley D."/>
            <person name="Crous P.W."/>
            <person name="Fauchery L."/>
            <person name="Girlanda M."/>
            <person name="Hayes R.D."/>
            <person name="Keri Z."/>
            <person name="LaButti K."/>
            <person name="Lipzen A."/>
            <person name="Lombard V."/>
            <person name="Magnuson J."/>
            <person name="Maillard F."/>
            <person name="Murat C."/>
            <person name="Nolan M."/>
            <person name="Ohm R.A."/>
            <person name="Pangilinan J."/>
            <person name="Pereira M.F."/>
            <person name="Perotto S."/>
            <person name="Peter M."/>
            <person name="Pfister S."/>
            <person name="Riley R."/>
            <person name="Sitrit Y."/>
            <person name="Stielow J.B."/>
            <person name="Szollosi G."/>
            <person name="Zifcakova L."/>
            <person name="Stursova M."/>
            <person name="Spatafora J.W."/>
            <person name="Tedersoo L."/>
            <person name="Vaario L.M."/>
            <person name="Yamada A."/>
            <person name="Yan M."/>
            <person name="Wang P."/>
            <person name="Xu J."/>
            <person name="Bruns T."/>
            <person name="Baldrian P."/>
            <person name="Vilgalys R."/>
            <person name="Dunand C."/>
            <person name="Henrissat B."/>
            <person name="Grigoriev I.V."/>
            <person name="Hibbett D."/>
            <person name="Nagy L.G."/>
            <person name="Martin F.M."/>
        </authorList>
    </citation>
    <scope>NUCLEOTIDE SEQUENCE</scope>
    <source>
        <strain evidence="2">BED1</strain>
    </source>
</reference>
<evidence type="ECO:0000313" key="3">
    <source>
        <dbReference type="Proteomes" id="UP001194468"/>
    </source>
</evidence>
<comment type="caution">
    <text evidence="2">The sequence shown here is derived from an EMBL/GenBank/DDBJ whole genome shotgun (WGS) entry which is preliminary data.</text>
</comment>
<protein>
    <submittedName>
        <fullName evidence="2">Uncharacterized protein</fullName>
    </submittedName>
</protein>
<sequence>MCLPAETFFCSATMCLVGSSSRQSPRMQPDSPDESNPSKYVARRHPYPPGFRSIVHGLIAERQRTVRCILFGEKDL</sequence>
<keyword evidence="3" id="KW-1185">Reference proteome</keyword>
<gene>
    <name evidence="2" type="ORF">L210DRAFT_946894</name>
</gene>
<dbReference type="Proteomes" id="UP001194468">
    <property type="component" value="Unassembled WGS sequence"/>
</dbReference>